<evidence type="ECO:0000313" key="4">
    <source>
        <dbReference type="Proteomes" id="UP000738325"/>
    </source>
</evidence>
<feature type="compositionally biased region" description="Acidic residues" evidence="1">
    <location>
        <begin position="634"/>
        <end position="647"/>
    </location>
</feature>
<keyword evidence="4" id="KW-1185">Reference proteome</keyword>
<evidence type="ECO:0000256" key="1">
    <source>
        <dbReference type="SAM" id="MobiDB-lite"/>
    </source>
</evidence>
<name>A0A9P6RUE0_9FUNG</name>
<gene>
    <name evidence="3" type="ORF">BGZ99_009863</name>
</gene>
<comment type="caution">
    <text evidence="3">The sequence shown here is derived from an EMBL/GenBank/DDBJ whole genome shotgun (WGS) entry which is preliminary data.</text>
</comment>
<dbReference type="AlphaFoldDB" id="A0A9P6RUE0"/>
<sequence length="647" mass="69203">MEQKYRLQVRLNTEQQLFAVEQQQQQERQRLLLLAAGRGMNAGAVASSSAIIDFDPTTSNAEKRFLVVARGGQAIRELKQEIEHKFKAMYKDDAKRYNIRALQNSQFFTLDDDYLVEDVFDTLDTVIVTGAKKATRRPRGQGHKTEEDYEESEEARNAETAIAQSESSPQQLKRKLDDESSTTVKIQKQTPASLPTTSTATSTSTSASAPVIAGAGSSADNNSKLSKKQKKSAAAVDASAKIPKSDDSKVSSAVNTKGTSVPVAAPASSAESSSSATLSKKEKKALKAQQEKTTAAPSHQGEHSDSGAHPRQRNRGVDSDAILDSLRAKNPQDLTEDEKKQIRLAERRIRRQVLEELHNKALIAQTSEDPILAAAAKEFLAPKKRGRPVGISDFEEIMAATEGRTPSQKRAHHGTNPQSGAGQTASDEQYELEDDDEEEEQHVKKQKKAKVGEEEKTKKKQKDTLASPSTAAVTSTSTTTPIAAPSPAKKAAVPVAPEKVSHKNDKPTSPTETKAPKVVSKSGDDQSKSAKEIAQEKAESRKVTAATASSPKSLTSPVKKPSLLGSSSGLWPSLSSLSSTFGSKKSSPSSDSDKAGAAGQANGKPVVQAEKHQPAKANADSDNNSSNSSSSEDTSSESDTSSDDDSE</sequence>
<feature type="compositionally biased region" description="Low complexity" evidence="1">
    <location>
        <begin position="259"/>
        <end position="278"/>
    </location>
</feature>
<accession>A0A9P6RUE0</accession>
<evidence type="ECO:0000259" key="2">
    <source>
        <dbReference type="Pfam" id="PF10407"/>
    </source>
</evidence>
<feature type="compositionally biased region" description="Polar residues" evidence="1">
    <location>
        <begin position="546"/>
        <end position="555"/>
    </location>
</feature>
<feature type="compositionally biased region" description="Low complexity" evidence="1">
    <location>
        <begin position="466"/>
        <end position="498"/>
    </location>
</feature>
<feature type="region of interest" description="Disordered" evidence="1">
    <location>
        <begin position="132"/>
        <end position="339"/>
    </location>
</feature>
<dbReference type="OrthoDB" id="2446486at2759"/>
<dbReference type="Pfam" id="PF10407">
    <property type="entry name" value="Cytokin_check_N"/>
    <property type="match status" value="1"/>
</dbReference>
<reference evidence="3" key="1">
    <citation type="journal article" date="2020" name="Fungal Divers.">
        <title>Resolving the Mortierellaceae phylogeny through synthesis of multi-gene phylogenetics and phylogenomics.</title>
        <authorList>
            <person name="Vandepol N."/>
            <person name="Liber J."/>
            <person name="Desiro A."/>
            <person name="Na H."/>
            <person name="Kennedy M."/>
            <person name="Barry K."/>
            <person name="Grigoriev I.V."/>
            <person name="Miller A.N."/>
            <person name="O'Donnell K."/>
            <person name="Stajich J.E."/>
            <person name="Bonito G."/>
        </authorList>
    </citation>
    <scope>NUCLEOTIDE SEQUENCE</scope>
    <source>
        <strain evidence="3">REB-010B</strain>
    </source>
</reference>
<feature type="region of interest" description="Disordered" evidence="1">
    <location>
        <begin position="382"/>
        <end position="647"/>
    </location>
</feature>
<dbReference type="EMBL" id="JAAAIP010000087">
    <property type="protein sequence ID" value="KAG0326237.1"/>
    <property type="molecule type" value="Genomic_DNA"/>
</dbReference>
<evidence type="ECO:0000313" key="3">
    <source>
        <dbReference type="EMBL" id="KAG0326237.1"/>
    </source>
</evidence>
<feature type="compositionally biased region" description="Acidic residues" evidence="1">
    <location>
        <begin position="428"/>
        <end position="440"/>
    </location>
</feature>
<feature type="domain" description="Nucleolar protein Dnt1-like N-terminal" evidence="2">
    <location>
        <begin position="63"/>
        <end position="128"/>
    </location>
</feature>
<feature type="compositionally biased region" description="Polar residues" evidence="1">
    <location>
        <begin position="415"/>
        <end position="426"/>
    </location>
</feature>
<organism evidence="3 4">
    <name type="scientific">Dissophora globulifera</name>
    <dbReference type="NCBI Taxonomy" id="979702"/>
    <lineage>
        <taxon>Eukaryota</taxon>
        <taxon>Fungi</taxon>
        <taxon>Fungi incertae sedis</taxon>
        <taxon>Mucoromycota</taxon>
        <taxon>Mortierellomycotina</taxon>
        <taxon>Mortierellomycetes</taxon>
        <taxon>Mortierellales</taxon>
        <taxon>Mortierellaceae</taxon>
        <taxon>Dissophora</taxon>
    </lineage>
</organism>
<feature type="compositionally biased region" description="Low complexity" evidence="1">
    <location>
        <begin position="556"/>
        <end position="590"/>
    </location>
</feature>
<feature type="compositionally biased region" description="Low complexity" evidence="1">
    <location>
        <begin position="190"/>
        <end position="210"/>
    </location>
</feature>
<feature type="compositionally biased region" description="Basic residues" evidence="1">
    <location>
        <begin position="133"/>
        <end position="142"/>
    </location>
</feature>
<feature type="compositionally biased region" description="Low complexity" evidence="1">
    <location>
        <begin position="620"/>
        <end position="633"/>
    </location>
</feature>
<feature type="compositionally biased region" description="Basic and acidic residues" evidence="1">
    <location>
        <begin position="522"/>
        <end position="542"/>
    </location>
</feature>
<dbReference type="InterPro" id="IPR018844">
    <property type="entry name" value="Dnt1-like_N"/>
</dbReference>
<protein>
    <recommendedName>
        <fullName evidence="2">Nucleolar protein Dnt1-like N-terminal domain-containing protein</fullName>
    </recommendedName>
</protein>
<feature type="compositionally biased region" description="Low complexity" evidence="1">
    <location>
        <begin position="287"/>
        <end position="296"/>
    </location>
</feature>
<dbReference type="Proteomes" id="UP000738325">
    <property type="component" value="Unassembled WGS sequence"/>
</dbReference>
<feature type="compositionally biased region" description="Polar residues" evidence="1">
    <location>
        <begin position="162"/>
        <end position="171"/>
    </location>
</feature>
<proteinExistence type="predicted"/>
<feature type="compositionally biased region" description="Low complexity" evidence="1">
    <location>
        <begin position="232"/>
        <end position="242"/>
    </location>
</feature>